<evidence type="ECO:0000313" key="2">
    <source>
        <dbReference type="EMBL" id="TCD67461.1"/>
    </source>
</evidence>
<keyword evidence="3" id="KW-1185">Reference proteome</keyword>
<comment type="caution">
    <text evidence="2">The sequence shown here is derived from an EMBL/GenBank/DDBJ whole genome shotgun (WGS) entry which is preliminary data.</text>
</comment>
<evidence type="ECO:0008006" key="4">
    <source>
        <dbReference type="Google" id="ProtNLM"/>
    </source>
</evidence>
<dbReference type="Proteomes" id="UP000292702">
    <property type="component" value="Unassembled WGS sequence"/>
</dbReference>
<dbReference type="AlphaFoldDB" id="A0A4R0RGR6"/>
<feature type="region of interest" description="Disordered" evidence="1">
    <location>
        <begin position="175"/>
        <end position="445"/>
    </location>
</feature>
<protein>
    <recommendedName>
        <fullName evidence="4">Zn(2)-C6 fungal-type domain-containing protein</fullName>
    </recommendedName>
</protein>
<name>A0A4R0RGR6_9APHY</name>
<feature type="compositionally biased region" description="Low complexity" evidence="1">
    <location>
        <begin position="482"/>
        <end position="512"/>
    </location>
</feature>
<feature type="compositionally biased region" description="Acidic residues" evidence="1">
    <location>
        <begin position="179"/>
        <end position="201"/>
    </location>
</feature>
<organism evidence="2 3">
    <name type="scientific">Steccherinum ochraceum</name>
    <dbReference type="NCBI Taxonomy" id="92696"/>
    <lineage>
        <taxon>Eukaryota</taxon>
        <taxon>Fungi</taxon>
        <taxon>Dikarya</taxon>
        <taxon>Basidiomycota</taxon>
        <taxon>Agaricomycotina</taxon>
        <taxon>Agaricomycetes</taxon>
        <taxon>Polyporales</taxon>
        <taxon>Steccherinaceae</taxon>
        <taxon>Steccherinum</taxon>
    </lineage>
</organism>
<evidence type="ECO:0000256" key="1">
    <source>
        <dbReference type="SAM" id="MobiDB-lite"/>
    </source>
</evidence>
<proteinExistence type="predicted"/>
<sequence length="558" mass="60349">MALDFTQFSAAELLQAEVLGRLPAVDGLTLEAIHYTMLRLTGQILACPEAEEELLSEMDKVLQENREFLTLLRRNAGDAAFPPVMESFLRWGNRGDPESPLRQSTFRDFLGREIGSSLRVGYPYDALRMLWTHATFRVPAPDDVYGWGFPSTRPPSPAGSSPVPLPVVVPVEVSRPGDLIDEEGSEEEKDEASEDGEDELEGSSSERSGRGVRGGGDSEEEVDALFENLMLRGRSSSPSFEELGRWTPEPVTEGRLDQVGPSLEELGRWTPGPMVPDPLREPLFLPDPSDADGLTPLWRAGRSPSPLRFDETDVSQTPPPRPRTRRPSTLVRVDSRVTVDETDPVEEPSRAPIPAARRIRLLPLRGNSNLEPADSAVKAAGPPLRITLPARASLKPQEGKTKSRASKSKASTSVPKASTSKGGASTSTAAPRPLTAPGSYEGEDRCEICRAKNKSPCEVDMPGRACSFCRRRHSPCSLASVTGRPPRARSTPATASSSSRPLPTPSLTTGSTHESVDMEFEYNGLLGPVVEEAGDDVSGSGDESGRLSAKQLGKRKAE</sequence>
<gene>
    <name evidence="2" type="ORF">EIP91_012378</name>
</gene>
<feature type="region of interest" description="Disordered" evidence="1">
    <location>
        <begin position="476"/>
        <end position="558"/>
    </location>
</feature>
<reference evidence="2 3" key="1">
    <citation type="submission" date="2018-11" db="EMBL/GenBank/DDBJ databases">
        <title>Genome assembly of Steccherinum ochraceum LE-BIN_3174, the white-rot fungus of the Steccherinaceae family (The Residual Polyporoid clade, Polyporales, Basidiomycota).</title>
        <authorList>
            <person name="Fedorova T.V."/>
            <person name="Glazunova O.A."/>
            <person name="Landesman E.O."/>
            <person name="Moiseenko K.V."/>
            <person name="Psurtseva N.V."/>
            <person name="Savinova O.S."/>
            <person name="Shakhova N.V."/>
            <person name="Tyazhelova T.V."/>
            <person name="Vasina D.V."/>
        </authorList>
    </citation>
    <scope>NUCLEOTIDE SEQUENCE [LARGE SCALE GENOMIC DNA]</scope>
    <source>
        <strain evidence="2 3">LE-BIN_3174</strain>
    </source>
</reference>
<evidence type="ECO:0000313" key="3">
    <source>
        <dbReference type="Proteomes" id="UP000292702"/>
    </source>
</evidence>
<feature type="compositionally biased region" description="Low complexity" evidence="1">
    <location>
        <begin position="408"/>
        <end position="430"/>
    </location>
</feature>
<dbReference type="EMBL" id="RWJN01000097">
    <property type="protein sequence ID" value="TCD67461.1"/>
    <property type="molecule type" value="Genomic_DNA"/>
</dbReference>
<feature type="compositionally biased region" description="Low complexity" evidence="1">
    <location>
        <begin position="350"/>
        <end position="365"/>
    </location>
</feature>
<accession>A0A4R0RGR6</accession>